<name>A0A4E0QZF7_FASHE</name>
<dbReference type="Proteomes" id="UP000230066">
    <property type="component" value="Unassembled WGS sequence"/>
</dbReference>
<evidence type="ECO:0008006" key="4">
    <source>
        <dbReference type="Google" id="ProtNLM"/>
    </source>
</evidence>
<organism evidence="2 3">
    <name type="scientific">Fasciola hepatica</name>
    <name type="common">Liver fluke</name>
    <dbReference type="NCBI Taxonomy" id="6192"/>
    <lineage>
        <taxon>Eukaryota</taxon>
        <taxon>Metazoa</taxon>
        <taxon>Spiralia</taxon>
        <taxon>Lophotrochozoa</taxon>
        <taxon>Platyhelminthes</taxon>
        <taxon>Trematoda</taxon>
        <taxon>Digenea</taxon>
        <taxon>Plagiorchiida</taxon>
        <taxon>Echinostomata</taxon>
        <taxon>Echinostomatoidea</taxon>
        <taxon>Fasciolidae</taxon>
        <taxon>Fasciola</taxon>
    </lineage>
</organism>
<feature type="signal peptide" evidence="1">
    <location>
        <begin position="1"/>
        <end position="26"/>
    </location>
</feature>
<protein>
    <recommendedName>
        <fullName evidence="4">Transmembrane protein</fullName>
    </recommendedName>
</protein>
<evidence type="ECO:0000313" key="2">
    <source>
        <dbReference type="EMBL" id="THD20595.1"/>
    </source>
</evidence>
<proteinExistence type="predicted"/>
<comment type="caution">
    <text evidence="2">The sequence shown here is derived from an EMBL/GenBank/DDBJ whole genome shotgun (WGS) entry which is preliminary data.</text>
</comment>
<dbReference type="AlphaFoldDB" id="A0A4E0QZF7"/>
<reference evidence="2" key="1">
    <citation type="submission" date="2019-03" db="EMBL/GenBank/DDBJ databases">
        <title>Improved annotation for the trematode Fasciola hepatica.</title>
        <authorList>
            <person name="Choi Y.-J."/>
            <person name="Martin J."/>
            <person name="Mitreva M."/>
        </authorList>
    </citation>
    <scope>NUCLEOTIDE SEQUENCE [LARGE SCALE GENOMIC DNA]</scope>
</reference>
<gene>
    <name evidence="2" type="ORF">D915_008520</name>
</gene>
<accession>A0A4E0QZF7</accession>
<dbReference type="EMBL" id="JXXN02004424">
    <property type="protein sequence ID" value="THD20595.1"/>
    <property type="molecule type" value="Genomic_DNA"/>
</dbReference>
<keyword evidence="3" id="KW-1185">Reference proteome</keyword>
<evidence type="ECO:0000313" key="3">
    <source>
        <dbReference type="Proteomes" id="UP000230066"/>
    </source>
</evidence>
<sequence length="269" mass="29926">MQQYQNFGPALLSVFWCLLLLNGWTALCAPLMNLPELVTAADLATGAARATSYQLEKSEAKATRQVAFAKLLEDAAQRAAFKARALQEKAREAKFRAYEAVAEEQAIADRERQIETAASQRQQSLSSLHDLSLGTDALMEKDPAVVHKRSSFVRGSVGQPTLDDSEDADPLEALRILYLQRLLAGQERPKSKVPTLLDSPDRLVLVPSRGMWLERALETEKENHLPLFRELLSSEYPYSSDNHVTLPERILTSSAINDGEVDENDHLVV</sequence>
<keyword evidence="1" id="KW-0732">Signal</keyword>
<feature type="chain" id="PRO_5020023299" description="Transmembrane protein" evidence="1">
    <location>
        <begin position="27"/>
        <end position="269"/>
    </location>
</feature>
<evidence type="ECO:0000256" key="1">
    <source>
        <dbReference type="SAM" id="SignalP"/>
    </source>
</evidence>